<accession>A0A4Y7SIS0</accession>
<dbReference type="EMBL" id="QPFP01000105">
    <property type="protein sequence ID" value="TEB21651.1"/>
    <property type="molecule type" value="Genomic_DNA"/>
</dbReference>
<keyword evidence="3" id="KW-1185">Reference proteome</keyword>
<comment type="caution">
    <text evidence="2">The sequence shown here is derived from an EMBL/GenBank/DDBJ whole genome shotgun (WGS) entry which is preliminary data.</text>
</comment>
<protein>
    <recommendedName>
        <fullName evidence="4">F-box domain-containing protein</fullName>
    </recommendedName>
</protein>
<feature type="coiled-coil region" evidence="1">
    <location>
        <begin position="22"/>
        <end position="49"/>
    </location>
</feature>
<sequence>MDHQSPFAQHLEANFIPTSAEIEAISNLLDEQQQHVDAIDAEITSLQQRRRVHTDYMGKHRCLIAAVRRIPADILTTITRALIAASNGRPRVILRSWRELTIESPPLWADIDLDIPSYPAKSPQGFVVDDARAPSWERTLEGISCRTEIFAQRANNSGLRISFIAKDPPFDILRRWVMYHHRGVWDKILQPFIRLASMTNRWQSLAIRLHPFTPMSPLLEILKLVEGVTSCTKELKVEIMCEFPLGEEMWRKMLSEGAMPIRRAPLTSFNAKMAYSDLCRFQPNWGALSRLSIGSPDHIIVFQEAASVLAVTPNISHCTIQFSDGLREIQFVAPPHIISLPKLKSLIVRGTDIPIEFTAILDLPCLTHLPAIQNLRFHPKDENQHAVIELIRRYGGQVTDVSFVYASMTPSAFGFALDNLPNVVSLELVGEGPDSRTPKRAPLQEEWIFPAEANQLHIDVFETLIPEHEGPPYPLESCACPRLQALACKFGVHRGAGTPIKRQMLKLISARQRGLRNANEDGVSWLERVEVVFKSGKVDWMMEELRTNGVDTDDVRFSAQYPDPCLVPAFSAVRPTIPGIGQIFQMLEIERSLDDE</sequence>
<evidence type="ECO:0000313" key="3">
    <source>
        <dbReference type="Proteomes" id="UP000298030"/>
    </source>
</evidence>
<evidence type="ECO:0000313" key="2">
    <source>
        <dbReference type="EMBL" id="TEB21651.1"/>
    </source>
</evidence>
<dbReference type="AlphaFoldDB" id="A0A4Y7SIS0"/>
<organism evidence="2 3">
    <name type="scientific">Coprinellus micaceus</name>
    <name type="common">Glistening ink-cap mushroom</name>
    <name type="synonym">Coprinus micaceus</name>
    <dbReference type="NCBI Taxonomy" id="71717"/>
    <lineage>
        <taxon>Eukaryota</taxon>
        <taxon>Fungi</taxon>
        <taxon>Dikarya</taxon>
        <taxon>Basidiomycota</taxon>
        <taxon>Agaricomycotina</taxon>
        <taxon>Agaricomycetes</taxon>
        <taxon>Agaricomycetidae</taxon>
        <taxon>Agaricales</taxon>
        <taxon>Agaricineae</taxon>
        <taxon>Psathyrellaceae</taxon>
        <taxon>Coprinellus</taxon>
    </lineage>
</organism>
<name>A0A4Y7SIS0_COPMI</name>
<dbReference type="OrthoDB" id="3365698at2759"/>
<proteinExistence type="predicted"/>
<keyword evidence="1" id="KW-0175">Coiled coil</keyword>
<gene>
    <name evidence="2" type="ORF">FA13DRAFT_1716669</name>
</gene>
<dbReference type="Proteomes" id="UP000298030">
    <property type="component" value="Unassembled WGS sequence"/>
</dbReference>
<evidence type="ECO:0000256" key="1">
    <source>
        <dbReference type="SAM" id="Coils"/>
    </source>
</evidence>
<dbReference type="STRING" id="71717.A0A4Y7SIS0"/>
<evidence type="ECO:0008006" key="4">
    <source>
        <dbReference type="Google" id="ProtNLM"/>
    </source>
</evidence>
<reference evidence="2 3" key="1">
    <citation type="journal article" date="2019" name="Nat. Ecol. Evol.">
        <title>Megaphylogeny resolves global patterns of mushroom evolution.</title>
        <authorList>
            <person name="Varga T."/>
            <person name="Krizsan K."/>
            <person name="Foldi C."/>
            <person name="Dima B."/>
            <person name="Sanchez-Garcia M."/>
            <person name="Sanchez-Ramirez S."/>
            <person name="Szollosi G.J."/>
            <person name="Szarkandi J.G."/>
            <person name="Papp V."/>
            <person name="Albert L."/>
            <person name="Andreopoulos W."/>
            <person name="Angelini C."/>
            <person name="Antonin V."/>
            <person name="Barry K.W."/>
            <person name="Bougher N.L."/>
            <person name="Buchanan P."/>
            <person name="Buyck B."/>
            <person name="Bense V."/>
            <person name="Catcheside P."/>
            <person name="Chovatia M."/>
            <person name="Cooper J."/>
            <person name="Damon W."/>
            <person name="Desjardin D."/>
            <person name="Finy P."/>
            <person name="Geml J."/>
            <person name="Haridas S."/>
            <person name="Hughes K."/>
            <person name="Justo A."/>
            <person name="Karasinski D."/>
            <person name="Kautmanova I."/>
            <person name="Kiss B."/>
            <person name="Kocsube S."/>
            <person name="Kotiranta H."/>
            <person name="LaButti K.M."/>
            <person name="Lechner B.E."/>
            <person name="Liimatainen K."/>
            <person name="Lipzen A."/>
            <person name="Lukacs Z."/>
            <person name="Mihaltcheva S."/>
            <person name="Morgado L.N."/>
            <person name="Niskanen T."/>
            <person name="Noordeloos M.E."/>
            <person name="Ohm R.A."/>
            <person name="Ortiz-Santana B."/>
            <person name="Ovrebo C."/>
            <person name="Racz N."/>
            <person name="Riley R."/>
            <person name="Savchenko A."/>
            <person name="Shiryaev A."/>
            <person name="Soop K."/>
            <person name="Spirin V."/>
            <person name="Szebenyi C."/>
            <person name="Tomsovsky M."/>
            <person name="Tulloss R.E."/>
            <person name="Uehling J."/>
            <person name="Grigoriev I.V."/>
            <person name="Vagvolgyi C."/>
            <person name="Papp T."/>
            <person name="Martin F.M."/>
            <person name="Miettinen O."/>
            <person name="Hibbett D.S."/>
            <person name="Nagy L.G."/>
        </authorList>
    </citation>
    <scope>NUCLEOTIDE SEQUENCE [LARGE SCALE GENOMIC DNA]</scope>
    <source>
        <strain evidence="2 3">FP101781</strain>
    </source>
</reference>